<feature type="region of interest" description="Disordered" evidence="1">
    <location>
        <begin position="65"/>
        <end position="85"/>
    </location>
</feature>
<evidence type="ECO:0000313" key="3">
    <source>
        <dbReference type="Proteomes" id="UP000834106"/>
    </source>
</evidence>
<sequence length="306" mass="34528">MSGFTRVKRVTDPWGEKVMDRIIGREKSATGYASSGSEHNAQVDDHVISPSLSGLLFGFTLDDAGESSPEVNESDSKTDPSMHDSSEVNLELIKRIMQGERDAFEVGLLGVVLKSLEVFSSVKSNRQILRRNVMAFLRDKGYNAAICKTKWERSGGLTAGNYEFIDVVLSDSKRYFIDLDFASEFVIARPTNFYENLLQYLPRVYVGKTEDLKKILKVTSDAAKQSLKSKGLHLPPWRKNRFMQNKWLGPYQRTTSHFPVKFSSSSPALIQGCAVKFLTVGFDAADHDGQRWLFPTTARTRYYNIK</sequence>
<dbReference type="AlphaFoldDB" id="A0AAD2A4Z2"/>
<dbReference type="NCBIfam" id="TIGR01615">
    <property type="entry name" value="A_thal_3542"/>
    <property type="match status" value="1"/>
</dbReference>
<organism evidence="2 3">
    <name type="scientific">Fraxinus pennsylvanica</name>
    <dbReference type="NCBI Taxonomy" id="56036"/>
    <lineage>
        <taxon>Eukaryota</taxon>
        <taxon>Viridiplantae</taxon>
        <taxon>Streptophyta</taxon>
        <taxon>Embryophyta</taxon>
        <taxon>Tracheophyta</taxon>
        <taxon>Spermatophyta</taxon>
        <taxon>Magnoliopsida</taxon>
        <taxon>eudicotyledons</taxon>
        <taxon>Gunneridae</taxon>
        <taxon>Pentapetalae</taxon>
        <taxon>asterids</taxon>
        <taxon>lamiids</taxon>
        <taxon>Lamiales</taxon>
        <taxon>Oleaceae</taxon>
        <taxon>Oleeae</taxon>
        <taxon>Fraxinus</taxon>
    </lineage>
</organism>
<evidence type="ECO:0000256" key="1">
    <source>
        <dbReference type="SAM" id="MobiDB-lite"/>
    </source>
</evidence>
<gene>
    <name evidence="2" type="ORF">FPE_LOCUS26117</name>
</gene>
<accession>A0AAD2A4Z2</accession>
<protein>
    <recommendedName>
        <fullName evidence="4">DUF506 family protein</fullName>
    </recommendedName>
</protein>
<proteinExistence type="predicted"/>
<dbReference type="EMBL" id="OU503051">
    <property type="protein sequence ID" value="CAI9778687.1"/>
    <property type="molecule type" value="Genomic_DNA"/>
</dbReference>
<feature type="compositionally biased region" description="Basic and acidic residues" evidence="1">
    <location>
        <begin position="74"/>
        <end position="85"/>
    </location>
</feature>
<dbReference type="InterPro" id="IPR006502">
    <property type="entry name" value="PDDEXK-like"/>
</dbReference>
<dbReference type="Pfam" id="PF04720">
    <property type="entry name" value="PDDEXK_6"/>
    <property type="match status" value="1"/>
</dbReference>
<keyword evidence="3" id="KW-1185">Reference proteome</keyword>
<dbReference type="Proteomes" id="UP000834106">
    <property type="component" value="Chromosome 16"/>
</dbReference>
<name>A0AAD2A4Z2_9LAMI</name>
<dbReference type="PANTHER" id="PTHR31579">
    <property type="entry name" value="OS03G0796600 PROTEIN"/>
    <property type="match status" value="1"/>
</dbReference>
<dbReference type="PANTHER" id="PTHR31579:SF84">
    <property type="entry name" value="F21O3.6 PROTEIN"/>
    <property type="match status" value="1"/>
</dbReference>
<evidence type="ECO:0000313" key="2">
    <source>
        <dbReference type="EMBL" id="CAI9778687.1"/>
    </source>
</evidence>
<reference evidence="2" key="1">
    <citation type="submission" date="2023-05" db="EMBL/GenBank/DDBJ databases">
        <authorList>
            <person name="Huff M."/>
        </authorList>
    </citation>
    <scope>NUCLEOTIDE SEQUENCE</scope>
</reference>
<evidence type="ECO:0008006" key="4">
    <source>
        <dbReference type="Google" id="ProtNLM"/>
    </source>
</evidence>